<sequence length="408" mass="43619">MSDAEHGPAETSSTPDGKGRRRGRVRKRHVVAKVVVATLVVLGMVTGLSVVFIARHLSDNLTVLDISDQLTDRPDKARSNEPQEPLNILVMGSDTRDGDGNNIDGLTGDGARSDTTILMHLSADREHAYGVSIPRDSLVTRPDCKTKDGETIPGGEDEMWNTAFALGGPACTIQQFEQLTDVRVDHFVVVDFAGFKDMVDAIDGVEVCIPEDIEDPAHGISIPAGTREIRGKEALNYVRARYTLGDGSDIGRIQRQQAFIAAMAAKVISGGTIARFDRLVGFLNAATKSLIVDPGLEDVFKIGRLGLGFKNIGLDNIKFVTVPWAYDTREGYEGRVVWLPEADKVWQRVLDDEPLSRRLTSDAIDAGQLPGSGSGTPSGGASGSPSGSASPDPDEDLAAEREAAGLCA</sequence>
<feature type="region of interest" description="Disordered" evidence="2">
    <location>
        <begin position="361"/>
        <end position="408"/>
    </location>
</feature>
<evidence type="ECO:0000259" key="4">
    <source>
        <dbReference type="Pfam" id="PF03816"/>
    </source>
</evidence>
<dbReference type="NCBIfam" id="TIGR00350">
    <property type="entry name" value="lytR_cpsA_psr"/>
    <property type="match status" value="1"/>
</dbReference>
<reference evidence="5 6" key="1">
    <citation type="submission" date="2016-10" db="EMBL/GenBank/DDBJ databases">
        <authorList>
            <person name="de Groot N.N."/>
        </authorList>
    </citation>
    <scope>NUCLEOTIDE SEQUENCE [LARGE SCALE GENOMIC DNA]</scope>
    <source>
        <strain evidence="5 6">CGMCC 1.11147</strain>
    </source>
</reference>
<feature type="region of interest" description="Disordered" evidence="2">
    <location>
        <begin position="1"/>
        <end position="25"/>
    </location>
</feature>
<dbReference type="PANTHER" id="PTHR33392">
    <property type="entry name" value="POLYISOPRENYL-TEICHOIC ACID--PEPTIDOGLYCAN TEICHOIC ACID TRANSFERASE TAGU"/>
    <property type="match status" value="1"/>
</dbReference>
<evidence type="ECO:0000313" key="5">
    <source>
        <dbReference type="EMBL" id="SDN18428.1"/>
    </source>
</evidence>
<accession>A0A1G9ZAB1</accession>
<dbReference type="InterPro" id="IPR050922">
    <property type="entry name" value="LytR/CpsA/Psr_CW_biosynth"/>
</dbReference>
<gene>
    <name evidence="5" type="ORF">SAMN05192576_1670</name>
</gene>
<proteinExistence type="inferred from homology"/>
<dbReference type="InterPro" id="IPR004474">
    <property type="entry name" value="LytR_CpsA_psr"/>
</dbReference>
<evidence type="ECO:0000313" key="6">
    <source>
        <dbReference type="Proteomes" id="UP000199004"/>
    </source>
</evidence>
<keyword evidence="3" id="KW-0812">Transmembrane</keyword>
<dbReference type="AlphaFoldDB" id="A0A1G9ZAB1"/>
<feature type="compositionally biased region" description="Basic and acidic residues" evidence="2">
    <location>
        <begin position="398"/>
        <end position="408"/>
    </location>
</feature>
<dbReference type="EMBL" id="FNIC01000002">
    <property type="protein sequence ID" value="SDN18428.1"/>
    <property type="molecule type" value="Genomic_DNA"/>
</dbReference>
<keyword evidence="6" id="KW-1185">Reference proteome</keyword>
<evidence type="ECO:0000256" key="3">
    <source>
        <dbReference type="SAM" id="Phobius"/>
    </source>
</evidence>
<feature type="domain" description="Cell envelope-related transcriptional attenuator" evidence="4">
    <location>
        <begin position="112"/>
        <end position="268"/>
    </location>
</feature>
<keyword evidence="3" id="KW-1133">Transmembrane helix</keyword>
<dbReference type="OrthoDB" id="9782542at2"/>
<dbReference type="Gene3D" id="3.40.630.190">
    <property type="entry name" value="LCP protein"/>
    <property type="match status" value="1"/>
</dbReference>
<comment type="similarity">
    <text evidence="1">Belongs to the LytR/CpsA/Psr (LCP) family.</text>
</comment>
<dbReference type="STRING" id="1005944.SAMN05192576_1670"/>
<feature type="compositionally biased region" description="Gly residues" evidence="2">
    <location>
        <begin position="370"/>
        <end position="382"/>
    </location>
</feature>
<dbReference type="Proteomes" id="UP000199004">
    <property type="component" value="Unassembled WGS sequence"/>
</dbReference>
<organism evidence="5 6">
    <name type="scientific">Nocardioides szechwanensis</name>
    <dbReference type="NCBI Taxonomy" id="1005944"/>
    <lineage>
        <taxon>Bacteria</taxon>
        <taxon>Bacillati</taxon>
        <taxon>Actinomycetota</taxon>
        <taxon>Actinomycetes</taxon>
        <taxon>Propionibacteriales</taxon>
        <taxon>Nocardioidaceae</taxon>
        <taxon>Nocardioides</taxon>
    </lineage>
</organism>
<evidence type="ECO:0000256" key="2">
    <source>
        <dbReference type="SAM" id="MobiDB-lite"/>
    </source>
</evidence>
<keyword evidence="3" id="KW-0472">Membrane</keyword>
<dbReference type="RefSeq" id="WP_091023633.1">
    <property type="nucleotide sequence ID" value="NZ_BKAE01000007.1"/>
</dbReference>
<evidence type="ECO:0000256" key="1">
    <source>
        <dbReference type="ARBA" id="ARBA00006068"/>
    </source>
</evidence>
<protein>
    <submittedName>
        <fullName evidence="5">Transcriptional attenuator, LytR family</fullName>
    </submittedName>
</protein>
<dbReference type="Pfam" id="PF03816">
    <property type="entry name" value="LytR_cpsA_psr"/>
    <property type="match status" value="1"/>
</dbReference>
<feature type="transmembrane region" description="Helical" evidence="3">
    <location>
        <begin position="30"/>
        <end position="54"/>
    </location>
</feature>
<dbReference type="PANTHER" id="PTHR33392:SF6">
    <property type="entry name" value="POLYISOPRENYL-TEICHOIC ACID--PEPTIDOGLYCAN TEICHOIC ACID TRANSFERASE TAGU"/>
    <property type="match status" value="1"/>
</dbReference>
<name>A0A1G9ZAB1_9ACTN</name>